<feature type="transmembrane region" description="Helical" evidence="1">
    <location>
        <begin position="12"/>
        <end position="31"/>
    </location>
</feature>
<feature type="transmembrane region" description="Helical" evidence="1">
    <location>
        <begin position="210"/>
        <end position="232"/>
    </location>
</feature>
<accession>A0A369VUA0</accession>
<comment type="caution">
    <text evidence="2">The sequence shown here is derived from an EMBL/GenBank/DDBJ whole genome shotgun (WGS) entry which is preliminary data.</text>
</comment>
<keyword evidence="3" id="KW-1185">Reference proteome</keyword>
<reference evidence="2 3" key="1">
    <citation type="submission" date="2018-07" db="EMBL/GenBank/DDBJ databases">
        <title>a novel species of Sphingomonas isolated from the rhizosphere soil of Araceae plant.</title>
        <authorList>
            <person name="Zhiyong W."/>
            <person name="Qinglan Z."/>
            <person name="Zhiwei F."/>
            <person name="Ding X."/>
            <person name="Gejiao W."/>
            <person name="Shixue Z."/>
        </authorList>
    </citation>
    <scope>NUCLEOTIDE SEQUENCE [LARGE SCALE GENOMIC DNA]</scope>
    <source>
        <strain evidence="2 3">WZY 27</strain>
    </source>
</reference>
<keyword evidence="1" id="KW-0812">Transmembrane</keyword>
<evidence type="ECO:0008006" key="4">
    <source>
        <dbReference type="Google" id="ProtNLM"/>
    </source>
</evidence>
<feature type="transmembrane region" description="Helical" evidence="1">
    <location>
        <begin position="394"/>
        <end position="413"/>
    </location>
</feature>
<dbReference type="OrthoDB" id="7584929at2"/>
<organism evidence="2 3">
    <name type="scientific">Sphingomonas aracearum</name>
    <dbReference type="NCBI Taxonomy" id="2283317"/>
    <lineage>
        <taxon>Bacteria</taxon>
        <taxon>Pseudomonadati</taxon>
        <taxon>Pseudomonadota</taxon>
        <taxon>Alphaproteobacteria</taxon>
        <taxon>Sphingomonadales</taxon>
        <taxon>Sphingomonadaceae</taxon>
        <taxon>Sphingomonas</taxon>
    </lineage>
</organism>
<evidence type="ECO:0000313" key="2">
    <source>
        <dbReference type="EMBL" id="RDE04770.1"/>
    </source>
</evidence>
<evidence type="ECO:0000313" key="3">
    <source>
        <dbReference type="Proteomes" id="UP000253918"/>
    </source>
</evidence>
<gene>
    <name evidence="2" type="ORF">DVW87_14410</name>
</gene>
<feature type="transmembrane region" description="Helical" evidence="1">
    <location>
        <begin position="172"/>
        <end position="190"/>
    </location>
</feature>
<name>A0A369VUA0_9SPHN</name>
<keyword evidence="1" id="KW-0472">Membrane</keyword>
<feature type="transmembrane region" description="Helical" evidence="1">
    <location>
        <begin position="313"/>
        <end position="332"/>
    </location>
</feature>
<feature type="transmembrane region" description="Helical" evidence="1">
    <location>
        <begin position="454"/>
        <end position="473"/>
    </location>
</feature>
<protein>
    <recommendedName>
        <fullName evidence="4">Glycosyltransferase RgtA/B/C/D-like domain-containing protein</fullName>
    </recommendedName>
</protein>
<proteinExistence type="predicted"/>
<feature type="transmembrane region" description="Helical" evidence="1">
    <location>
        <begin position="121"/>
        <end position="139"/>
    </location>
</feature>
<dbReference type="AlphaFoldDB" id="A0A369VUA0"/>
<feature type="transmembrane region" description="Helical" evidence="1">
    <location>
        <begin position="371"/>
        <end position="387"/>
    </location>
</feature>
<dbReference type="RefSeq" id="WP_114688507.1">
    <property type="nucleotide sequence ID" value="NZ_QQNB01000003.1"/>
</dbReference>
<dbReference type="Proteomes" id="UP000253918">
    <property type="component" value="Unassembled WGS sequence"/>
</dbReference>
<feature type="transmembrane region" description="Helical" evidence="1">
    <location>
        <begin position="244"/>
        <end position="266"/>
    </location>
</feature>
<sequence>MTAAPLARGPHGLAAVLFALVWISCSWFGSWEFNANNGTRLYGAIALAEHGRATIDEFQDLTIDKARFGDHWYIDKAPGITLLATPVVWAVDRVTGDKADDYTFGAGDWPFGRYMRLRMRLTAWAVCATLTALAAVLVMDWGTGLTGNPAAGTAAALAYALGSPIWGFSGTIFGHAPAAALLVIAAWAVWRGSASLREWSRWRYPLLAGGTLGAAVTIEFPAAIPGLVIAAWGLWRLRVLPRALALRTMALTIAAGLVLVAPVPLYNLFAFGTPFKLGYSGVVGFDGMQQGLFGLTWPKPATLWAITLGFRRGLVWLAPALVLAPWGLWRLWRGGQREVVVLAIAAALAVLCVNASYFYWDGGNSTGPRHALPAVAFLALGVAGAWRREGAGRWLAIGLLALALPINLLVAAADTLAPPEYAFPLLDPVWTQFRGWNIRTLPSECWGWSPARGLALYLALAIPLLGLVCQQALRAERAAD</sequence>
<evidence type="ECO:0000256" key="1">
    <source>
        <dbReference type="SAM" id="Phobius"/>
    </source>
</evidence>
<feature type="transmembrane region" description="Helical" evidence="1">
    <location>
        <begin position="339"/>
        <end position="359"/>
    </location>
</feature>
<dbReference type="EMBL" id="QQNB01000003">
    <property type="protein sequence ID" value="RDE04770.1"/>
    <property type="molecule type" value="Genomic_DNA"/>
</dbReference>
<keyword evidence="1" id="KW-1133">Transmembrane helix</keyword>